<dbReference type="Proteomes" id="UP000762676">
    <property type="component" value="Unassembled WGS sequence"/>
</dbReference>
<organism evidence="5 6">
    <name type="scientific">Elysia marginata</name>
    <dbReference type="NCBI Taxonomy" id="1093978"/>
    <lineage>
        <taxon>Eukaryota</taxon>
        <taxon>Metazoa</taxon>
        <taxon>Spiralia</taxon>
        <taxon>Lophotrochozoa</taxon>
        <taxon>Mollusca</taxon>
        <taxon>Gastropoda</taxon>
        <taxon>Heterobranchia</taxon>
        <taxon>Euthyneura</taxon>
        <taxon>Panpulmonata</taxon>
        <taxon>Sacoglossa</taxon>
        <taxon>Placobranchoidea</taxon>
        <taxon>Plakobranchidae</taxon>
        <taxon>Elysia</taxon>
    </lineage>
</organism>
<dbReference type="Pfam" id="PF02469">
    <property type="entry name" value="Fasciclin"/>
    <property type="match status" value="4"/>
</dbReference>
<dbReference type="InterPro" id="IPR000782">
    <property type="entry name" value="FAS1_domain"/>
</dbReference>
<keyword evidence="6" id="KW-1185">Reference proteome</keyword>
<dbReference type="Gene3D" id="2.30.180.10">
    <property type="entry name" value="FAS1 domain"/>
    <property type="match status" value="4"/>
</dbReference>
<dbReference type="PROSITE" id="PS51041">
    <property type="entry name" value="EMI"/>
    <property type="match status" value="1"/>
</dbReference>
<feature type="domain" description="FAS1" evidence="3">
    <location>
        <begin position="465"/>
        <end position="599"/>
    </location>
</feature>
<dbReference type="PANTHER" id="PTHR10900">
    <property type="entry name" value="PERIOSTIN-RELATED"/>
    <property type="match status" value="1"/>
</dbReference>
<dbReference type="PROSITE" id="PS50213">
    <property type="entry name" value="FAS1"/>
    <property type="match status" value="4"/>
</dbReference>
<evidence type="ECO:0000313" key="6">
    <source>
        <dbReference type="Proteomes" id="UP000762676"/>
    </source>
</evidence>
<dbReference type="PANTHER" id="PTHR10900:SF77">
    <property type="entry name" value="FI19380P1"/>
    <property type="match status" value="1"/>
</dbReference>
<protein>
    <submittedName>
        <fullName evidence="5">Transforming growth factor-beta-induced protein ig-h3-like</fullName>
    </submittedName>
</protein>
<dbReference type="GO" id="GO:0007155">
    <property type="term" value="P:cell adhesion"/>
    <property type="evidence" value="ECO:0007669"/>
    <property type="project" value="TreeGrafter"/>
</dbReference>
<dbReference type="EMBL" id="BMAT01009533">
    <property type="protein sequence ID" value="GFS08115.1"/>
    <property type="molecule type" value="Genomic_DNA"/>
</dbReference>
<dbReference type="GO" id="GO:0050839">
    <property type="term" value="F:cell adhesion molecule binding"/>
    <property type="evidence" value="ECO:0007669"/>
    <property type="project" value="TreeGrafter"/>
</dbReference>
<keyword evidence="1" id="KW-0732">Signal</keyword>
<accession>A0AAV4IEV5</accession>
<feature type="domain" description="FAS1" evidence="3">
    <location>
        <begin position="57"/>
        <end position="189"/>
    </location>
</feature>
<dbReference type="GO" id="GO:0031012">
    <property type="term" value="C:extracellular matrix"/>
    <property type="evidence" value="ECO:0007669"/>
    <property type="project" value="TreeGrafter"/>
</dbReference>
<evidence type="ECO:0000259" key="3">
    <source>
        <dbReference type="PROSITE" id="PS50213"/>
    </source>
</evidence>
<evidence type="ECO:0000313" key="5">
    <source>
        <dbReference type="EMBL" id="GFS08115.1"/>
    </source>
</evidence>
<reference evidence="5 6" key="1">
    <citation type="journal article" date="2021" name="Elife">
        <title>Chloroplast acquisition without the gene transfer in kleptoplastic sea slugs, Plakobranchus ocellatus.</title>
        <authorList>
            <person name="Maeda T."/>
            <person name="Takahashi S."/>
            <person name="Yoshida T."/>
            <person name="Shimamura S."/>
            <person name="Takaki Y."/>
            <person name="Nagai Y."/>
            <person name="Toyoda A."/>
            <person name="Suzuki Y."/>
            <person name="Arimoto A."/>
            <person name="Ishii H."/>
            <person name="Satoh N."/>
            <person name="Nishiyama T."/>
            <person name="Hasebe M."/>
            <person name="Maruyama T."/>
            <person name="Minagawa J."/>
            <person name="Obokata J."/>
            <person name="Shigenobu S."/>
        </authorList>
    </citation>
    <scope>NUCLEOTIDE SEQUENCE [LARGE SCALE GENOMIC DNA]</scope>
</reference>
<name>A0AAV4IEV5_9GAST</name>
<dbReference type="InterPro" id="IPR036378">
    <property type="entry name" value="FAS1_dom_sf"/>
</dbReference>
<feature type="domain" description="EMI" evidence="4">
    <location>
        <begin position="1"/>
        <end position="54"/>
    </location>
</feature>
<comment type="caution">
    <text evidence="5">The sequence shown here is derived from an EMBL/GenBank/DDBJ whole genome shotgun (WGS) entry which is preliminary data.</text>
</comment>
<dbReference type="GO" id="GO:0030198">
    <property type="term" value="P:extracellular matrix organization"/>
    <property type="evidence" value="ECO:0007669"/>
    <property type="project" value="TreeGrafter"/>
</dbReference>
<sequence>PNMCKVQHVVGSKEKFYTYCVAKHIKYICERPTYVRWECCSGFTQKGNERGCTNVVPLNNLLDLTSDLKLDQFVLHAKKAGLQENLTQHGPFTVFAPSNEAFTSLSVKDLSSLHPGDGSPSLMQYHVIPGRLNISLARKKNQEYVTLYQGKKLRFNKYSFGVATVNCARIMKPDEMATNGIVHVIDKVIRPVDMHSTIAQQLQDDERFSNFGMALLVSKLHKRLKNEKRSFTVLAPTNEAFAKLPTHVLDKIFSDSDTAEKIMKRHIIRGVFCADAIVVAVGLRTIDADRMLFRCKRDGLSINQAKVVYPDIVKGNGVIHGIDTVLLPDSVKNLTELMTDMQLSGFLNLMEQAGLNVTIGKGNVTLFAPTDKALKELDPQYMAELKQKPEKMVQLVNHHVVPGKVQKPDLLGDHDLPSMSDLGIMLKVNVDRQGVRVDKAKVGRHPRECKSALIHRVDNVLVPPEASLMETVVTDPDLSMFSELMAISGVSEILLPDGHYTLLAPTNKAFKFINKNQLEDIMADNERLEKFVERHVITRMVLKCTVPWNGVYTMKAMQSDKTHFAYGRRGALHVNTHARVLSEDILTSNGVLYKIDHVLPCSCERGLRNKYNQYISSYRYRKPYW</sequence>
<gene>
    <name evidence="5" type="ORF">ElyMa_004748200</name>
</gene>
<feature type="domain" description="FAS1" evidence="3">
    <location>
        <begin position="330"/>
        <end position="461"/>
    </location>
</feature>
<dbReference type="InterPro" id="IPR011489">
    <property type="entry name" value="EMI_domain"/>
</dbReference>
<evidence type="ECO:0000259" key="4">
    <source>
        <dbReference type="PROSITE" id="PS51041"/>
    </source>
</evidence>
<evidence type="ECO:0000256" key="1">
    <source>
        <dbReference type="ARBA" id="ARBA00022729"/>
    </source>
</evidence>
<feature type="domain" description="FAS1" evidence="3">
    <location>
        <begin position="195"/>
        <end position="326"/>
    </location>
</feature>
<feature type="non-terminal residue" evidence="5">
    <location>
        <position position="1"/>
    </location>
</feature>
<dbReference type="InterPro" id="IPR050904">
    <property type="entry name" value="Adhesion/Biosynth-related"/>
</dbReference>
<dbReference type="FunFam" id="2.30.180.10:FF:000032">
    <property type="entry name" value="Fasciclin domain-containing protein, putative"/>
    <property type="match status" value="2"/>
</dbReference>
<keyword evidence="2" id="KW-1015">Disulfide bond</keyword>
<dbReference type="AlphaFoldDB" id="A0AAV4IEV5"/>
<dbReference type="SUPFAM" id="SSF82153">
    <property type="entry name" value="FAS1 domain"/>
    <property type="match status" value="4"/>
</dbReference>
<dbReference type="SMART" id="SM00554">
    <property type="entry name" value="FAS1"/>
    <property type="match status" value="4"/>
</dbReference>
<evidence type="ECO:0000256" key="2">
    <source>
        <dbReference type="ARBA" id="ARBA00023157"/>
    </source>
</evidence>
<dbReference type="GO" id="GO:0005615">
    <property type="term" value="C:extracellular space"/>
    <property type="evidence" value="ECO:0007669"/>
    <property type="project" value="TreeGrafter"/>
</dbReference>
<proteinExistence type="predicted"/>